<protein>
    <submittedName>
        <fullName evidence="2">Uncharacterized protein</fullName>
    </submittedName>
</protein>
<evidence type="ECO:0000313" key="3">
    <source>
        <dbReference type="Proteomes" id="UP001172159"/>
    </source>
</evidence>
<sequence length="458" mass="50893">MDGNSTGSNNNPNTSPSTDLMDWEEFHEQTAALLEQQHLENLNQRGQQELPTASVATHIATSQWNSTVDNRQQGDLLVPREGPSFPERLSPQPIWSGSITTGHGLPAVDQNEVNPSTIVPPGNPRRILTPRLRKPSQQPPSSQAASPQQAFRPLQSSDLVAPQRAPGHPPAVRPFAQQHLDYQHLLQQHLTRQNVGLSQHHLAQQCLIQQRMTEEAFDRQRRTEQFVAQQHNLALQRALPQQPDAEQRSSQQLPPHHGLSLSQHMNVDSAGNRAQGGSKLPQNMSIAQNQPYVNPDTVCTHRPPGPPPRLWNGESITDLINHSLSKIISNPAFQDRDLTYDDLKSLCGYAIRRGFIEMAGINPDQTHAVPRGLLVPYTNPNPPNGQPLQQAPGIGREPWAEGRVRCLECKKKGKDTWLKVNSFDGHNKAFHSANDVKNRSNCVAHPGGCDCPPPYQYR</sequence>
<comment type="caution">
    <text evidence="2">The sequence shown here is derived from an EMBL/GenBank/DDBJ whole genome shotgun (WGS) entry which is preliminary data.</text>
</comment>
<feature type="compositionally biased region" description="Low complexity" evidence="1">
    <location>
        <begin position="1"/>
        <end position="18"/>
    </location>
</feature>
<accession>A0AA40BDU8</accession>
<evidence type="ECO:0000313" key="2">
    <source>
        <dbReference type="EMBL" id="KAK0732466.1"/>
    </source>
</evidence>
<feature type="region of interest" description="Disordered" evidence="1">
    <location>
        <begin position="75"/>
        <end position="151"/>
    </location>
</feature>
<dbReference type="AlphaFoldDB" id="A0AA40BDU8"/>
<feature type="region of interest" description="Disordered" evidence="1">
    <location>
        <begin position="240"/>
        <end position="263"/>
    </location>
</feature>
<reference evidence="2" key="1">
    <citation type="submission" date="2023-06" db="EMBL/GenBank/DDBJ databases">
        <title>Genome-scale phylogeny and comparative genomics of the fungal order Sordariales.</title>
        <authorList>
            <consortium name="Lawrence Berkeley National Laboratory"/>
            <person name="Hensen N."/>
            <person name="Bonometti L."/>
            <person name="Westerberg I."/>
            <person name="Brannstrom I.O."/>
            <person name="Guillou S."/>
            <person name="Cros-Aarteil S."/>
            <person name="Calhoun S."/>
            <person name="Haridas S."/>
            <person name="Kuo A."/>
            <person name="Mondo S."/>
            <person name="Pangilinan J."/>
            <person name="Riley R."/>
            <person name="Labutti K."/>
            <person name="Andreopoulos B."/>
            <person name="Lipzen A."/>
            <person name="Chen C."/>
            <person name="Yanf M."/>
            <person name="Daum C."/>
            <person name="Ng V."/>
            <person name="Clum A."/>
            <person name="Steindorff A."/>
            <person name="Ohm R."/>
            <person name="Martin F."/>
            <person name="Silar P."/>
            <person name="Natvig D."/>
            <person name="Lalanne C."/>
            <person name="Gautier V."/>
            <person name="Ament-Velasquez S.L."/>
            <person name="Kruys A."/>
            <person name="Hutchinson M.I."/>
            <person name="Powell A.J."/>
            <person name="Barry K."/>
            <person name="Miller A.N."/>
            <person name="Grigoriev I.V."/>
            <person name="Debuchy R."/>
            <person name="Gladieux P."/>
            <person name="Thoren M.H."/>
            <person name="Johannesson H."/>
        </authorList>
    </citation>
    <scope>NUCLEOTIDE SEQUENCE</scope>
    <source>
        <strain evidence="2">CBS 540.89</strain>
    </source>
</reference>
<dbReference type="EMBL" id="JAUKTV010000008">
    <property type="protein sequence ID" value="KAK0732466.1"/>
    <property type="molecule type" value="Genomic_DNA"/>
</dbReference>
<dbReference type="Proteomes" id="UP001172159">
    <property type="component" value="Unassembled WGS sequence"/>
</dbReference>
<feature type="compositionally biased region" description="Low complexity" evidence="1">
    <location>
        <begin position="135"/>
        <end position="150"/>
    </location>
</feature>
<proteinExistence type="predicted"/>
<name>A0AA40BDU8_9PEZI</name>
<gene>
    <name evidence="2" type="ORF">B0T21DRAFT_412641</name>
</gene>
<keyword evidence="3" id="KW-1185">Reference proteome</keyword>
<feature type="region of interest" description="Disordered" evidence="1">
    <location>
        <begin position="1"/>
        <end position="22"/>
    </location>
</feature>
<organism evidence="2 3">
    <name type="scientific">Apiosordaria backusii</name>
    <dbReference type="NCBI Taxonomy" id="314023"/>
    <lineage>
        <taxon>Eukaryota</taxon>
        <taxon>Fungi</taxon>
        <taxon>Dikarya</taxon>
        <taxon>Ascomycota</taxon>
        <taxon>Pezizomycotina</taxon>
        <taxon>Sordariomycetes</taxon>
        <taxon>Sordariomycetidae</taxon>
        <taxon>Sordariales</taxon>
        <taxon>Lasiosphaeriaceae</taxon>
        <taxon>Apiosordaria</taxon>
    </lineage>
</organism>
<evidence type="ECO:0000256" key="1">
    <source>
        <dbReference type="SAM" id="MobiDB-lite"/>
    </source>
</evidence>